<keyword evidence="3" id="KW-1185">Reference proteome</keyword>
<feature type="compositionally biased region" description="Low complexity" evidence="1">
    <location>
        <begin position="121"/>
        <end position="133"/>
    </location>
</feature>
<feature type="region of interest" description="Disordered" evidence="1">
    <location>
        <begin position="1"/>
        <end position="52"/>
    </location>
</feature>
<feature type="compositionally biased region" description="Low complexity" evidence="1">
    <location>
        <begin position="24"/>
        <end position="36"/>
    </location>
</feature>
<sequence>MLQYKNTLLNSKVPFGKKKSMKAPSRSGPSSESPRLPAGPWSGPAGLASWGKGSVVLSPGSLTVGSVICVCGGGAGGRRKQKGTPSSSSGEDSMHSSFFTLPLSHDSHSEPSTPPAPVPPSSSSAAAPGHGGF</sequence>
<gene>
    <name evidence="2" type="ORF">mPipKuh1_010056</name>
</gene>
<reference evidence="2 3" key="1">
    <citation type="journal article" date="2020" name="Nature">
        <title>Six reference-quality genomes reveal evolution of bat adaptations.</title>
        <authorList>
            <person name="Jebb D."/>
            <person name="Huang Z."/>
            <person name="Pippel M."/>
            <person name="Hughes G.M."/>
            <person name="Lavrichenko K."/>
            <person name="Devanna P."/>
            <person name="Winkler S."/>
            <person name="Jermiin L.S."/>
            <person name="Skirmuntt E.C."/>
            <person name="Katzourakis A."/>
            <person name="Burkitt-Gray L."/>
            <person name="Ray D.A."/>
            <person name="Sullivan K.A.M."/>
            <person name="Roscito J.G."/>
            <person name="Kirilenko B.M."/>
            <person name="Davalos L.M."/>
            <person name="Corthals A.P."/>
            <person name="Power M.L."/>
            <person name="Jones G."/>
            <person name="Ransome R.D."/>
            <person name="Dechmann D.K.N."/>
            <person name="Locatelli A.G."/>
            <person name="Puechmaille S.J."/>
            <person name="Fedrigo O."/>
            <person name="Jarvis E.D."/>
            <person name="Hiller M."/>
            <person name="Vernes S.C."/>
            <person name="Myers E.W."/>
            <person name="Teeling E.C."/>
        </authorList>
    </citation>
    <scope>NUCLEOTIDE SEQUENCE [LARGE SCALE GENOMIC DNA]</scope>
    <source>
        <strain evidence="2">MPipKuh1</strain>
        <tissue evidence="2">Flight muscle</tissue>
    </source>
</reference>
<dbReference type="EMBL" id="JACAGB010000005">
    <property type="protein sequence ID" value="KAF6363056.1"/>
    <property type="molecule type" value="Genomic_DNA"/>
</dbReference>
<evidence type="ECO:0000313" key="3">
    <source>
        <dbReference type="Proteomes" id="UP000558488"/>
    </source>
</evidence>
<dbReference type="Proteomes" id="UP000558488">
    <property type="component" value="Unassembled WGS sequence"/>
</dbReference>
<name>A0A7J7YN17_PIPKU</name>
<protein>
    <submittedName>
        <fullName evidence="2">Uncharacterized protein</fullName>
    </submittedName>
</protein>
<evidence type="ECO:0000256" key="1">
    <source>
        <dbReference type="SAM" id="MobiDB-lite"/>
    </source>
</evidence>
<feature type="region of interest" description="Disordered" evidence="1">
    <location>
        <begin position="72"/>
        <end position="133"/>
    </location>
</feature>
<proteinExistence type="predicted"/>
<comment type="caution">
    <text evidence="2">The sequence shown here is derived from an EMBL/GenBank/DDBJ whole genome shotgun (WGS) entry which is preliminary data.</text>
</comment>
<evidence type="ECO:0000313" key="2">
    <source>
        <dbReference type="EMBL" id="KAF6363056.1"/>
    </source>
</evidence>
<feature type="compositionally biased region" description="Low complexity" evidence="1">
    <location>
        <begin position="86"/>
        <end position="97"/>
    </location>
</feature>
<accession>A0A7J7YN17</accession>
<organism evidence="2 3">
    <name type="scientific">Pipistrellus kuhlii</name>
    <name type="common">Kuhl's pipistrelle</name>
    <dbReference type="NCBI Taxonomy" id="59472"/>
    <lineage>
        <taxon>Eukaryota</taxon>
        <taxon>Metazoa</taxon>
        <taxon>Chordata</taxon>
        <taxon>Craniata</taxon>
        <taxon>Vertebrata</taxon>
        <taxon>Euteleostomi</taxon>
        <taxon>Mammalia</taxon>
        <taxon>Eutheria</taxon>
        <taxon>Laurasiatheria</taxon>
        <taxon>Chiroptera</taxon>
        <taxon>Yangochiroptera</taxon>
        <taxon>Vespertilionidae</taxon>
        <taxon>Pipistrellus</taxon>
    </lineage>
</organism>
<dbReference type="AlphaFoldDB" id="A0A7J7YN17"/>
<feature type="compositionally biased region" description="Polar residues" evidence="1">
    <location>
        <begin position="1"/>
        <end position="10"/>
    </location>
</feature>